<accession>A0A2N6CSD5</accession>
<dbReference type="STRING" id="1111735.GCA_000428045_02294"/>
<gene>
    <name evidence="6" type="ORF">C0630_19100</name>
</gene>
<dbReference type="InterPro" id="IPR009057">
    <property type="entry name" value="Homeodomain-like_sf"/>
</dbReference>
<evidence type="ECO:0000313" key="7">
    <source>
        <dbReference type="Proteomes" id="UP000235015"/>
    </source>
</evidence>
<evidence type="ECO:0000259" key="5">
    <source>
        <dbReference type="PROSITE" id="PS50977"/>
    </source>
</evidence>
<name>A0A2N6CSD5_9GAMM</name>
<dbReference type="PROSITE" id="PS50977">
    <property type="entry name" value="HTH_TETR_2"/>
    <property type="match status" value="1"/>
</dbReference>
<evidence type="ECO:0000313" key="6">
    <source>
        <dbReference type="EMBL" id="PLX59994.1"/>
    </source>
</evidence>
<dbReference type="PRINTS" id="PR00455">
    <property type="entry name" value="HTHTETR"/>
</dbReference>
<dbReference type="SUPFAM" id="SSF46689">
    <property type="entry name" value="Homeodomain-like"/>
    <property type="match status" value="1"/>
</dbReference>
<reference evidence="6 7" key="1">
    <citation type="submission" date="2017-11" db="EMBL/GenBank/DDBJ databases">
        <title>Genome-resolved metagenomics identifies genetic mobility, metabolic interactions, and unexpected diversity in perchlorate-reducing communities.</title>
        <authorList>
            <person name="Barnum T.P."/>
            <person name="Figueroa I.A."/>
            <person name="Carlstrom C.I."/>
            <person name="Lucas L.N."/>
            <person name="Engelbrektson A.L."/>
            <person name="Coates J.D."/>
        </authorList>
    </citation>
    <scope>NUCLEOTIDE SEQUENCE [LARGE SCALE GENOMIC DNA]</scope>
    <source>
        <strain evidence="6">BM301</strain>
    </source>
</reference>
<organism evidence="6 7">
    <name type="scientific">Sedimenticola selenatireducens</name>
    <dbReference type="NCBI Taxonomy" id="191960"/>
    <lineage>
        <taxon>Bacteria</taxon>
        <taxon>Pseudomonadati</taxon>
        <taxon>Pseudomonadota</taxon>
        <taxon>Gammaproteobacteria</taxon>
        <taxon>Chromatiales</taxon>
        <taxon>Sedimenticolaceae</taxon>
        <taxon>Sedimenticola</taxon>
    </lineage>
</organism>
<dbReference type="SUPFAM" id="SSF48498">
    <property type="entry name" value="Tetracyclin repressor-like, C-terminal domain"/>
    <property type="match status" value="1"/>
</dbReference>
<dbReference type="InterPro" id="IPR036271">
    <property type="entry name" value="Tet_transcr_reg_TetR-rel_C_sf"/>
</dbReference>
<keyword evidence="2 4" id="KW-0238">DNA-binding</keyword>
<feature type="domain" description="HTH tetR-type" evidence="5">
    <location>
        <begin position="6"/>
        <end position="66"/>
    </location>
</feature>
<comment type="caution">
    <text evidence="6">The sequence shown here is derived from an EMBL/GenBank/DDBJ whole genome shotgun (WGS) entry which is preliminary data.</text>
</comment>
<dbReference type="RefSeq" id="WP_273441003.1">
    <property type="nucleotide sequence ID" value="NZ_PKUN01000030.1"/>
</dbReference>
<dbReference type="Pfam" id="PF00440">
    <property type="entry name" value="TetR_N"/>
    <property type="match status" value="1"/>
</dbReference>
<dbReference type="GO" id="GO:0003700">
    <property type="term" value="F:DNA-binding transcription factor activity"/>
    <property type="evidence" value="ECO:0007669"/>
    <property type="project" value="TreeGrafter"/>
</dbReference>
<dbReference type="InterPro" id="IPR041490">
    <property type="entry name" value="KstR2_TetR_C"/>
</dbReference>
<evidence type="ECO:0000256" key="4">
    <source>
        <dbReference type="PROSITE-ProRule" id="PRU00335"/>
    </source>
</evidence>
<evidence type="ECO:0000256" key="1">
    <source>
        <dbReference type="ARBA" id="ARBA00023015"/>
    </source>
</evidence>
<dbReference type="Pfam" id="PF17932">
    <property type="entry name" value="TetR_C_24"/>
    <property type="match status" value="1"/>
</dbReference>
<protein>
    <submittedName>
        <fullName evidence="6">TetR family transcriptional regulator</fullName>
    </submittedName>
</protein>
<proteinExistence type="predicted"/>
<dbReference type="Proteomes" id="UP000235015">
    <property type="component" value="Unassembled WGS sequence"/>
</dbReference>
<feature type="DNA-binding region" description="H-T-H motif" evidence="4">
    <location>
        <begin position="29"/>
        <end position="48"/>
    </location>
</feature>
<evidence type="ECO:0000256" key="3">
    <source>
        <dbReference type="ARBA" id="ARBA00023163"/>
    </source>
</evidence>
<evidence type="ECO:0000256" key="2">
    <source>
        <dbReference type="ARBA" id="ARBA00023125"/>
    </source>
</evidence>
<dbReference type="InterPro" id="IPR001647">
    <property type="entry name" value="HTH_TetR"/>
</dbReference>
<dbReference type="GO" id="GO:0000976">
    <property type="term" value="F:transcription cis-regulatory region binding"/>
    <property type="evidence" value="ECO:0007669"/>
    <property type="project" value="TreeGrafter"/>
</dbReference>
<dbReference type="InterPro" id="IPR050109">
    <property type="entry name" value="HTH-type_TetR-like_transc_reg"/>
</dbReference>
<dbReference type="AlphaFoldDB" id="A0A2N6CSD5"/>
<dbReference type="PANTHER" id="PTHR30055">
    <property type="entry name" value="HTH-TYPE TRANSCRIPTIONAL REGULATOR RUTR"/>
    <property type="match status" value="1"/>
</dbReference>
<sequence length="196" mass="22179">MGKPTETRRAEIIEGALAVAAERGVNTVTTQAIADQVGIAQSTIFRHFKSRDEIFAAAVNRTGATMLQTLEPCFSGAGSADQRLCKLIRLQLEYVSNNKGLPRILFSDRLHIESPELKQSVQRVMRNYTSRVSQLLQEGMDNDCFDRSLDPDITASHLAMLIQWLLMRWSVFDFDFDLDSESQPLWEFISRAVRPN</sequence>
<keyword evidence="1" id="KW-0805">Transcription regulation</keyword>
<dbReference type="EMBL" id="PKUN01000030">
    <property type="protein sequence ID" value="PLX59994.1"/>
    <property type="molecule type" value="Genomic_DNA"/>
</dbReference>
<keyword evidence="3" id="KW-0804">Transcription</keyword>
<dbReference type="Gene3D" id="1.10.357.10">
    <property type="entry name" value="Tetracycline Repressor, domain 2"/>
    <property type="match status" value="1"/>
</dbReference>
<dbReference type="PANTHER" id="PTHR30055:SF240">
    <property type="entry name" value="HTH-TYPE TRANSCRIPTIONAL REGULATOR ACRR"/>
    <property type="match status" value="1"/>
</dbReference>